<dbReference type="GO" id="GO:0005634">
    <property type="term" value="C:nucleus"/>
    <property type="evidence" value="ECO:0007669"/>
    <property type="project" value="TreeGrafter"/>
</dbReference>
<protein>
    <submittedName>
        <fullName evidence="5">Bm9311</fullName>
    </submittedName>
    <submittedName>
        <fullName evidence="6 8">Hsp20/alpha crystallin family protein</fullName>
    </submittedName>
</protein>
<proteinExistence type="inferred from homology"/>
<reference evidence="6" key="3">
    <citation type="submission" date="2019-04" db="EMBL/GenBank/DDBJ databases">
        <authorList>
            <person name="Howe K."/>
            <person name="Paulini M."/>
            <person name="Williams G."/>
        </authorList>
    </citation>
    <scope>NUCLEOTIDE SEQUENCE [LARGE SCALE GENOMIC DNA]</scope>
    <source>
        <strain evidence="6">FR3</strain>
    </source>
</reference>
<dbReference type="Pfam" id="PF00011">
    <property type="entry name" value="HSP20"/>
    <property type="match status" value="1"/>
</dbReference>
<evidence type="ECO:0000256" key="1">
    <source>
        <dbReference type="PROSITE-ProRule" id="PRU00285"/>
    </source>
</evidence>
<feature type="compositionally biased region" description="Polar residues" evidence="3">
    <location>
        <begin position="163"/>
        <end position="176"/>
    </location>
</feature>
<dbReference type="STRING" id="6279.A0A0J9Y9Q0"/>
<evidence type="ECO:0000313" key="6">
    <source>
        <dbReference type="EMBL" id="VIO89595.1"/>
    </source>
</evidence>
<dbReference type="WormBase" id="Bm9311">
    <property type="protein sequence ID" value="BM01492"/>
    <property type="gene ID" value="WBGene00229572"/>
    <property type="gene designation" value="Bma-sip-1.1"/>
</dbReference>
<dbReference type="CDD" id="cd06526">
    <property type="entry name" value="metazoan_ACD"/>
    <property type="match status" value="1"/>
</dbReference>
<dbReference type="PANTHER" id="PTHR45640:SF26">
    <property type="entry name" value="RE23625P"/>
    <property type="match status" value="1"/>
</dbReference>
<keyword evidence="7" id="KW-1185">Reference proteome</keyword>
<organism evidence="5">
    <name type="scientific">Brugia malayi</name>
    <name type="common">Filarial nematode worm</name>
    <dbReference type="NCBI Taxonomy" id="6279"/>
    <lineage>
        <taxon>Eukaryota</taxon>
        <taxon>Metazoa</taxon>
        <taxon>Ecdysozoa</taxon>
        <taxon>Nematoda</taxon>
        <taxon>Chromadorea</taxon>
        <taxon>Rhabditida</taxon>
        <taxon>Spirurina</taxon>
        <taxon>Spiruromorpha</taxon>
        <taxon>Filarioidea</taxon>
        <taxon>Onchocercidae</taxon>
        <taxon>Brugia</taxon>
    </lineage>
</organism>
<dbReference type="AlphaFoldDB" id="A0A0J9Y9Q0"/>
<evidence type="ECO:0000313" key="5">
    <source>
        <dbReference type="EMBL" id="CDQ04521.1"/>
    </source>
</evidence>
<sequence length="197" mass="22669">MNPPGQHRDIRPSGHRSCFNDADFMSFNETVRRMFENLFHGLEQHYRQFGIGWDGSTTNAPSYQCNFGGLLRQVANDAENYVIEMDVSQFHPSELKVNLRHGELSIEGHQKQQRDQHGFIERHFVRRFTLPDDVDKTTLTSHLKENGILEIKARKKNVPPVTPTRNIPIQTYNVDQQHSKTAKRSNASSSRTGTTDH</sequence>
<evidence type="ECO:0000313" key="9">
    <source>
        <dbReference type="WormBase" id="Bm9311"/>
    </source>
</evidence>
<dbReference type="Proteomes" id="UP000006672">
    <property type="component" value="Unassembled WGS sequence"/>
</dbReference>
<dbReference type="CTD" id="6098660"/>
<dbReference type="GO" id="GO:0005737">
    <property type="term" value="C:cytoplasm"/>
    <property type="evidence" value="ECO:0007669"/>
    <property type="project" value="TreeGrafter"/>
</dbReference>
<dbReference type="EMBL" id="LN856887">
    <property type="protein sequence ID" value="CDQ04521.1"/>
    <property type="molecule type" value="Genomic_DNA"/>
</dbReference>
<dbReference type="OrthoDB" id="1431247at2759"/>
<feature type="region of interest" description="Disordered" evidence="3">
    <location>
        <begin position="156"/>
        <end position="197"/>
    </location>
</feature>
<feature type="compositionally biased region" description="Polar residues" evidence="3">
    <location>
        <begin position="184"/>
        <end position="197"/>
    </location>
</feature>
<reference evidence="8" key="4">
    <citation type="submission" date="2019-12" db="UniProtKB">
        <authorList>
            <consortium name="WormBaseParasite"/>
        </authorList>
    </citation>
    <scope>IDENTIFICATION</scope>
</reference>
<dbReference type="GO" id="GO:0009408">
    <property type="term" value="P:response to heat"/>
    <property type="evidence" value="ECO:0007669"/>
    <property type="project" value="TreeGrafter"/>
</dbReference>
<comment type="similarity">
    <text evidence="1 2">Belongs to the small heat shock protein (HSP20) family.</text>
</comment>
<feature type="domain" description="SHSP" evidence="4">
    <location>
        <begin position="62"/>
        <end position="170"/>
    </location>
</feature>
<dbReference type="GO" id="GO:0042026">
    <property type="term" value="P:protein refolding"/>
    <property type="evidence" value="ECO:0007669"/>
    <property type="project" value="TreeGrafter"/>
</dbReference>
<gene>
    <name evidence="9" type="primary">bma-sip-1.1</name>
    <name evidence="5 8 9" type="ORF">Bm9311</name>
    <name evidence="6" type="ORF">BM_BM9311</name>
    <name evidence="5" type="ORF">BM_Bm9311</name>
</gene>
<dbReference type="EMBL" id="CAAKNF010000196">
    <property type="protein sequence ID" value="VIO89595.1"/>
    <property type="molecule type" value="Genomic_DNA"/>
</dbReference>
<dbReference type="WBParaSite" id="Bm9311.1">
    <property type="protein sequence ID" value="Bm9311.1"/>
    <property type="gene ID" value="WBGene00229572"/>
</dbReference>
<evidence type="ECO:0000256" key="2">
    <source>
        <dbReference type="RuleBase" id="RU003616"/>
    </source>
</evidence>
<evidence type="ECO:0000313" key="8">
    <source>
        <dbReference type="WBParaSite" id="Bm9311.1"/>
    </source>
</evidence>
<dbReference type="Gene3D" id="2.60.40.790">
    <property type="match status" value="1"/>
</dbReference>
<dbReference type="InterPro" id="IPR008978">
    <property type="entry name" value="HSP20-like_chaperone"/>
</dbReference>
<dbReference type="InterPro" id="IPR001436">
    <property type="entry name" value="Alpha-crystallin/sHSP_animal"/>
</dbReference>
<dbReference type="PANTHER" id="PTHR45640">
    <property type="entry name" value="HEAT SHOCK PROTEIN HSP-12.2-RELATED"/>
    <property type="match status" value="1"/>
</dbReference>
<dbReference type="GO" id="GO:0051082">
    <property type="term" value="F:unfolded protein binding"/>
    <property type="evidence" value="ECO:0007669"/>
    <property type="project" value="TreeGrafter"/>
</dbReference>
<evidence type="ECO:0000256" key="3">
    <source>
        <dbReference type="SAM" id="MobiDB-lite"/>
    </source>
</evidence>
<dbReference type="InterPro" id="IPR002068">
    <property type="entry name" value="A-crystallin/Hsp20_dom"/>
</dbReference>
<evidence type="ECO:0000259" key="4">
    <source>
        <dbReference type="PROSITE" id="PS01031"/>
    </source>
</evidence>
<dbReference type="OMA" id="CFNDADF"/>
<dbReference type="KEGG" id="bmy:BM_BM9311"/>
<accession>A0A0J9Y9Q0</accession>
<dbReference type="PROSITE" id="PS01031">
    <property type="entry name" value="SHSP"/>
    <property type="match status" value="1"/>
</dbReference>
<dbReference type="SUPFAM" id="SSF49764">
    <property type="entry name" value="HSP20-like chaperones"/>
    <property type="match status" value="1"/>
</dbReference>
<dbReference type="GeneID" id="6098660"/>
<reference evidence="5" key="2">
    <citation type="submission" date="2012-12" db="EMBL/GenBank/DDBJ databases">
        <authorList>
            <person name="Gao Y.W."/>
            <person name="Fan S.T."/>
            <person name="Sun H.T."/>
            <person name="Wang Z."/>
            <person name="Gao X.L."/>
            <person name="Li Y.G."/>
            <person name="Wang T.C."/>
            <person name="Zhang K."/>
            <person name="Xu W.W."/>
            <person name="Yu Z.J."/>
            <person name="Xia X.Z."/>
        </authorList>
    </citation>
    <scope>NUCLEOTIDE SEQUENCE</scope>
    <source>
        <strain evidence="5">FR3</strain>
    </source>
</reference>
<reference evidence="5 7" key="1">
    <citation type="journal article" date="2007" name="Science">
        <title>Draft genome of the filarial nematode parasite Brugia malayi.</title>
        <authorList>
            <person name="Ghedin E."/>
            <person name="Wang S."/>
            <person name="Spiro D."/>
            <person name="Caler E."/>
            <person name="Zhao Q."/>
            <person name="Crabtree J."/>
            <person name="Allen J.E."/>
            <person name="Delcher A.L."/>
            <person name="Guiliano D.B."/>
            <person name="Miranda-Saavedra D."/>
            <person name="Angiuoli S.V."/>
            <person name="Creasy T."/>
            <person name="Amedeo P."/>
            <person name="Haas B."/>
            <person name="El-Sayed N.M."/>
            <person name="Wortman J.R."/>
            <person name="Feldblyum T."/>
            <person name="Tallon L."/>
            <person name="Schatz M."/>
            <person name="Shumway M."/>
            <person name="Koo H."/>
            <person name="Salzberg S.L."/>
            <person name="Schobel S."/>
            <person name="Pertea M."/>
            <person name="Pop M."/>
            <person name="White O."/>
            <person name="Barton G.J."/>
            <person name="Carlow C.K."/>
            <person name="Crawford M.J."/>
            <person name="Daub J."/>
            <person name="Dimmic M.W."/>
            <person name="Estes C.F."/>
            <person name="Foster J.M."/>
            <person name="Ganatra M."/>
            <person name="Gregory W.F."/>
            <person name="Johnson N.M."/>
            <person name="Jin J."/>
            <person name="Komuniecki R."/>
            <person name="Korf I."/>
            <person name="Kumar S."/>
            <person name="Laney S."/>
            <person name="Li B.W."/>
            <person name="Li W."/>
            <person name="Lindblom T.H."/>
            <person name="Lustigman S."/>
            <person name="Ma D."/>
            <person name="Maina C.V."/>
            <person name="Martin D.M."/>
            <person name="McCarter J.P."/>
            <person name="McReynolds L."/>
            <person name="Mitreva M."/>
            <person name="Nutman T.B."/>
            <person name="Parkinson J."/>
            <person name="Peregrin-Alvarez J.M."/>
            <person name="Poole C."/>
            <person name="Ren Q."/>
            <person name="Saunders L."/>
            <person name="Sluder A.E."/>
            <person name="Smith K."/>
            <person name="Stanke M."/>
            <person name="Unnasch T.R."/>
            <person name="Ware J."/>
            <person name="Wei A.D."/>
            <person name="Weil G."/>
            <person name="Williams D.J."/>
            <person name="Zhang Y."/>
            <person name="Williams S.A."/>
            <person name="Fraser-Liggett C."/>
            <person name="Slatko B."/>
            <person name="Blaxter M.L."/>
            <person name="Scott A.L."/>
        </authorList>
    </citation>
    <scope>NUCLEOTIDE SEQUENCE</scope>
    <source>
        <strain evidence="5 7">FR3</strain>
    </source>
</reference>
<accession>A0A4E9EZ57</accession>
<evidence type="ECO:0000313" key="7">
    <source>
        <dbReference type="Proteomes" id="UP000006672"/>
    </source>
</evidence>
<name>A0A0J9Y9Q0_BRUMA</name>
<dbReference type="RefSeq" id="XP_001895213.1">
    <property type="nucleotide sequence ID" value="XM_001895178.1"/>
</dbReference>
<dbReference type="FunCoup" id="A0A0J9Y9Q0">
    <property type="interactions" value="62"/>
</dbReference>
<dbReference type="PRINTS" id="PR00299">
    <property type="entry name" value="ACRYSTALLIN"/>
</dbReference>